<protein>
    <submittedName>
        <fullName evidence="2">Uncharacterized protein</fullName>
    </submittedName>
</protein>
<feature type="compositionally biased region" description="Basic residues" evidence="1">
    <location>
        <begin position="91"/>
        <end position="102"/>
    </location>
</feature>
<dbReference type="AlphaFoldDB" id="A0A4Q1BMB5"/>
<gene>
    <name evidence="2" type="ORF">M231_03791</name>
</gene>
<proteinExistence type="predicted"/>
<feature type="compositionally biased region" description="Polar residues" evidence="1">
    <location>
        <begin position="13"/>
        <end position="22"/>
    </location>
</feature>
<evidence type="ECO:0000313" key="2">
    <source>
        <dbReference type="EMBL" id="RXK38946.1"/>
    </source>
</evidence>
<feature type="compositionally biased region" description="Polar residues" evidence="1">
    <location>
        <begin position="54"/>
        <end position="68"/>
    </location>
</feature>
<feature type="region of interest" description="Disordered" evidence="1">
    <location>
        <begin position="54"/>
        <end position="148"/>
    </location>
</feature>
<name>A0A4Q1BMB5_TREME</name>
<feature type="compositionally biased region" description="Polar residues" evidence="1">
    <location>
        <begin position="77"/>
        <end position="90"/>
    </location>
</feature>
<evidence type="ECO:0000313" key="3">
    <source>
        <dbReference type="Proteomes" id="UP000289152"/>
    </source>
</evidence>
<dbReference type="Proteomes" id="UP000289152">
    <property type="component" value="Unassembled WGS sequence"/>
</dbReference>
<feature type="compositionally biased region" description="Polar residues" evidence="1">
    <location>
        <begin position="110"/>
        <end position="125"/>
    </location>
</feature>
<accession>A0A4Q1BMB5</accession>
<sequence length="148" mass="16298">MLFGIPGKDEGVSTITTPTEQLTPPLDTASILPAVHKFEELRKREKAEDLAQYRKNNPLETQCSSSTLRPVKRSATRKMSQGTSVNLSSSKGKHRPSSKGKRKCEPVRASVQTSCPSEGLSNNASDPEEPYIENFAWSSSPVEEHVQE</sequence>
<keyword evidence="3" id="KW-1185">Reference proteome</keyword>
<dbReference type="EMBL" id="SDIL01000039">
    <property type="protein sequence ID" value="RXK38946.1"/>
    <property type="molecule type" value="Genomic_DNA"/>
</dbReference>
<dbReference type="InParanoid" id="A0A4Q1BMB5"/>
<feature type="region of interest" description="Disordered" evidence="1">
    <location>
        <begin position="1"/>
        <end position="25"/>
    </location>
</feature>
<evidence type="ECO:0000256" key="1">
    <source>
        <dbReference type="SAM" id="MobiDB-lite"/>
    </source>
</evidence>
<organism evidence="2 3">
    <name type="scientific">Tremella mesenterica</name>
    <name type="common">Jelly fungus</name>
    <dbReference type="NCBI Taxonomy" id="5217"/>
    <lineage>
        <taxon>Eukaryota</taxon>
        <taxon>Fungi</taxon>
        <taxon>Dikarya</taxon>
        <taxon>Basidiomycota</taxon>
        <taxon>Agaricomycotina</taxon>
        <taxon>Tremellomycetes</taxon>
        <taxon>Tremellales</taxon>
        <taxon>Tremellaceae</taxon>
        <taxon>Tremella</taxon>
    </lineage>
</organism>
<reference evidence="2 3" key="1">
    <citation type="submission" date="2016-06" db="EMBL/GenBank/DDBJ databases">
        <title>Evolution of pathogenesis and genome organization in the Tremellales.</title>
        <authorList>
            <person name="Cuomo C."/>
            <person name="Litvintseva A."/>
            <person name="Heitman J."/>
            <person name="Chen Y."/>
            <person name="Sun S."/>
            <person name="Springer D."/>
            <person name="Dromer F."/>
            <person name="Young S."/>
            <person name="Zeng Q."/>
            <person name="Chapman S."/>
            <person name="Gujja S."/>
            <person name="Saif S."/>
            <person name="Birren B."/>
        </authorList>
    </citation>
    <scope>NUCLEOTIDE SEQUENCE [LARGE SCALE GENOMIC DNA]</scope>
    <source>
        <strain evidence="2 3">ATCC 28783</strain>
    </source>
</reference>
<comment type="caution">
    <text evidence="2">The sequence shown here is derived from an EMBL/GenBank/DDBJ whole genome shotgun (WGS) entry which is preliminary data.</text>
</comment>